<comment type="caution">
    <text evidence="4">The sequence shown here is derived from an EMBL/GenBank/DDBJ whole genome shotgun (WGS) entry which is preliminary data.</text>
</comment>
<keyword evidence="2" id="KW-0677">Repeat</keyword>
<dbReference type="OrthoDB" id="185373at2759"/>
<dbReference type="Pfam" id="PF23276">
    <property type="entry name" value="TPR_24"/>
    <property type="match status" value="1"/>
</dbReference>
<evidence type="ECO:0000256" key="2">
    <source>
        <dbReference type="ARBA" id="ARBA00022737"/>
    </source>
</evidence>
<dbReference type="InterPro" id="IPR050872">
    <property type="entry name" value="PPR_P_subfamily"/>
</dbReference>
<proteinExistence type="inferred from homology"/>
<dbReference type="PANTHER" id="PTHR46128:SF211">
    <property type="entry name" value="PENTACOTRIPEPTIDE-REPEAT REGION OF PRORP DOMAIN-CONTAINING PROTEIN"/>
    <property type="match status" value="1"/>
</dbReference>
<sequence length="214" mass="24017">MGHPGATCMCDAWRGVTNRCHRFAQLPLPQIGPTNFLTPVDLSGDFHALRDALNKRIQDNCFNTKSTFDFVIDETFSSSLLNHLLQTLSTLNRGVTRKNAFDSLITCLCKLQRVDDAFHVIEYMARADVGGCRPSATTFYPILNILTRQKVIDHARHVVNFMSTLGVNLDLTGHNYFLVAHCYAEDVAATAGVLKKMGLMLLSAFWDIRCRFDD</sequence>
<dbReference type="Proteomes" id="UP000289738">
    <property type="component" value="Chromosome B05"/>
</dbReference>
<evidence type="ECO:0000313" key="5">
    <source>
        <dbReference type="Proteomes" id="UP000289738"/>
    </source>
</evidence>
<dbReference type="InterPro" id="IPR057027">
    <property type="entry name" value="TPR_mt"/>
</dbReference>
<feature type="domain" description="Pentatricopeptide repeat-containing protein-mitochondrial" evidence="3">
    <location>
        <begin position="94"/>
        <end position="196"/>
    </location>
</feature>
<evidence type="ECO:0000259" key="3">
    <source>
        <dbReference type="Pfam" id="PF23276"/>
    </source>
</evidence>
<dbReference type="AlphaFoldDB" id="A0A444YZU7"/>
<gene>
    <name evidence="4" type="ORF">Ahy_B05g074805</name>
</gene>
<dbReference type="PANTHER" id="PTHR46128">
    <property type="entry name" value="MITOCHONDRIAL GROUP I INTRON SPLICING FACTOR CCM1"/>
    <property type="match status" value="1"/>
</dbReference>
<dbReference type="Gene3D" id="1.25.40.10">
    <property type="entry name" value="Tetratricopeptide repeat domain"/>
    <property type="match status" value="1"/>
</dbReference>
<dbReference type="NCBIfam" id="TIGR00756">
    <property type="entry name" value="PPR"/>
    <property type="match status" value="1"/>
</dbReference>
<protein>
    <recommendedName>
        <fullName evidence="3">Pentatricopeptide repeat-containing protein-mitochondrial domain-containing protein</fullName>
    </recommendedName>
</protein>
<keyword evidence="5" id="KW-1185">Reference proteome</keyword>
<accession>A0A444YZU7</accession>
<dbReference type="STRING" id="3818.A0A444YZU7"/>
<comment type="similarity">
    <text evidence="1">Belongs to the PPR family. P subfamily.</text>
</comment>
<evidence type="ECO:0000256" key="1">
    <source>
        <dbReference type="ARBA" id="ARBA00007626"/>
    </source>
</evidence>
<dbReference type="EMBL" id="SDMP01000015">
    <property type="protein sequence ID" value="RYR07450.1"/>
    <property type="molecule type" value="Genomic_DNA"/>
</dbReference>
<name>A0A444YZU7_ARAHY</name>
<dbReference type="InterPro" id="IPR002885">
    <property type="entry name" value="PPR_rpt"/>
</dbReference>
<organism evidence="4 5">
    <name type="scientific">Arachis hypogaea</name>
    <name type="common">Peanut</name>
    <dbReference type="NCBI Taxonomy" id="3818"/>
    <lineage>
        <taxon>Eukaryota</taxon>
        <taxon>Viridiplantae</taxon>
        <taxon>Streptophyta</taxon>
        <taxon>Embryophyta</taxon>
        <taxon>Tracheophyta</taxon>
        <taxon>Spermatophyta</taxon>
        <taxon>Magnoliopsida</taxon>
        <taxon>eudicotyledons</taxon>
        <taxon>Gunneridae</taxon>
        <taxon>Pentapetalae</taxon>
        <taxon>rosids</taxon>
        <taxon>fabids</taxon>
        <taxon>Fabales</taxon>
        <taxon>Fabaceae</taxon>
        <taxon>Papilionoideae</taxon>
        <taxon>50 kb inversion clade</taxon>
        <taxon>dalbergioids sensu lato</taxon>
        <taxon>Dalbergieae</taxon>
        <taxon>Pterocarpus clade</taxon>
        <taxon>Arachis</taxon>
    </lineage>
</organism>
<dbReference type="InterPro" id="IPR011990">
    <property type="entry name" value="TPR-like_helical_dom_sf"/>
</dbReference>
<evidence type="ECO:0000313" key="4">
    <source>
        <dbReference type="EMBL" id="RYR07450.1"/>
    </source>
</evidence>
<reference evidence="4 5" key="1">
    <citation type="submission" date="2019-01" db="EMBL/GenBank/DDBJ databases">
        <title>Sequencing of cultivated peanut Arachis hypogaea provides insights into genome evolution and oil improvement.</title>
        <authorList>
            <person name="Chen X."/>
        </authorList>
    </citation>
    <scope>NUCLEOTIDE SEQUENCE [LARGE SCALE GENOMIC DNA]</scope>
    <source>
        <strain evidence="5">cv. Fuhuasheng</strain>
        <tissue evidence="4">Leaves</tissue>
    </source>
</reference>